<accession>A0ABN2UT97</accession>
<reference evidence="1 2" key="1">
    <citation type="journal article" date="2019" name="Int. J. Syst. Evol. Microbiol.">
        <title>The Global Catalogue of Microorganisms (GCM) 10K type strain sequencing project: providing services to taxonomists for standard genome sequencing and annotation.</title>
        <authorList>
            <consortium name="The Broad Institute Genomics Platform"/>
            <consortium name="The Broad Institute Genome Sequencing Center for Infectious Disease"/>
            <person name="Wu L."/>
            <person name="Ma J."/>
        </authorList>
    </citation>
    <scope>NUCLEOTIDE SEQUENCE [LARGE SCALE GENOMIC DNA]</scope>
    <source>
        <strain evidence="1 2">JCM 16014</strain>
    </source>
</reference>
<evidence type="ECO:0000313" key="1">
    <source>
        <dbReference type="EMBL" id="GAA2042630.1"/>
    </source>
</evidence>
<sequence>MRSSLRAGSSSGAMAPLQHCSRVWTGGCHGFDVLFPDARISAAARRTRTDWLARLLTQSPNT</sequence>
<evidence type="ECO:0008006" key="3">
    <source>
        <dbReference type="Google" id="ProtNLM"/>
    </source>
</evidence>
<comment type="caution">
    <text evidence="1">The sequence shown here is derived from an EMBL/GenBank/DDBJ whole genome shotgun (WGS) entry which is preliminary data.</text>
</comment>
<protein>
    <recommendedName>
        <fullName evidence="3">Esterase</fullName>
    </recommendedName>
</protein>
<dbReference type="EMBL" id="BAAAQN010000034">
    <property type="protein sequence ID" value="GAA2042630.1"/>
    <property type="molecule type" value="Genomic_DNA"/>
</dbReference>
<keyword evidence="2" id="KW-1185">Reference proteome</keyword>
<name>A0ABN2UT97_9ACTN</name>
<proteinExistence type="predicted"/>
<evidence type="ECO:0000313" key="2">
    <source>
        <dbReference type="Proteomes" id="UP001500751"/>
    </source>
</evidence>
<gene>
    <name evidence="1" type="ORF">GCM10009839_51810</name>
</gene>
<organism evidence="1 2">
    <name type="scientific">Catenulispora yoronensis</name>
    <dbReference type="NCBI Taxonomy" id="450799"/>
    <lineage>
        <taxon>Bacteria</taxon>
        <taxon>Bacillati</taxon>
        <taxon>Actinomycetota</taxon>
        <taxon>Actinomycetes</taxon>
        <taxon>Catenulisporales</taxon>
        <taxon>Catenulisporaceae</taxon>
        <taxon>Catenulispora</taxon>
    </lineage>
</organism>
<dbReference type="Proteomes" id="UP001500751">
    <property type="component" value="Unassembled WGS sequence"/>
</dbReference>